<sequence length="476" mass="50439">MARIRLGLSTSGLRVAADRAGNVTAVDATGSVVFQSPAPLMWDSTAESPVERPVGVVLGSGSLTLVPDQAMLRDPATRFPVVIDPTFSHYTPNARSSWALVRRSHPSGKHWNLQPRDEDERLAGVARVGHAPGWPGEYLDRSLFAFDTQRLAGTEIQSATFRIWQVWKYSNSCTAADVDPMQLWHTGGINGNTTWNQQPAWLSNLAQVRSVPKAGYCAPDWVGMDARAAVVQSAQNAAPTVVLGLRAGDEAGDSGWKRFYVQNGTYPMLSITYNHRPTISGVGIEPRLTACTWCGGVPWVGNSTLNLVGTVNDQDGGQVTATFRIRRPGQSTVSQNRTAGHKAATPLAVNSSIADGTTVTWDVAGSDGDLGVGPVSGPSFRVDNTRPVNGPRVASALYKSDNRWHGGIGVTSAFTFAPSLATGETNDIDHYTYGWQDPPVTKVAAAGGLGGTASVELAPPGDGPQNVFEILVGVAG</sequence>
<protein>
    <submittedName>
        <fullName evidence="1">Uncharacterized protein</fullName>
    </submittedName>
</protein>
<gene>
    <name evidence="1" type="ORF">BU204_37670</name>
</gene>
<dbReference type="STRING" id="1912961.BU204_37670"/>
<name>A0A1Q8BR33_9PSEU</name>
<evidence type="ECO:0000313" key="1">
    <source>
        <dbReference type="EMBL" id="OLF04569.1"/>
    </source>
</evidence>
<keyword evidence="2" id="KW-1185">Reference proteome</keyword>
<comment type="caution">
    <text evidence="1">The sequence shown here is derived from an EMBL/GenBank/DDBJ whole genome shotgun (WGS) entry which is preliminary data.</text>
</comment>
<reference evidence="1 2" key="1">
    <citation type="submission" date="2016-12" db="EMBL/GenBank/DDBJ databases">
        <title>The draft genome sequence of Actinophytocola sp. 11-183.</title>
        <authorList>
            <person name="Wang W."/>
            <person name="Yuan L."/>
        </authorList>
    </citation>
    <scope>NUCLEOTIDE SEQUENCE [LARGE SCALE GENOMIC DNA]</scope>
    <source>
        <strain evidence="1 2">11-183</strain>
    </source>
</reference>
<dbReference type="EMBL" id="MSIE01000163">
    <property type="protein sequence ID" value="OLF04569.1"/>
    <property type="molecule type" value="Genomic_DNA"/>
</dbReference>
<evidence type="ECO:0000313" key="2">
    <source>
        <dbReference type="Proteomes" id="UP000185596"/>
    </source>
</evidence>
<accession>A0A1Q8BR33</accession>
<proteinExistence type="predicted"/>
<dbReference type="NCBIfam" id="NF033679">
    <property type="entry name" value="DNRLRE_dom"/>
    <property type="match status" value="1"/>
</dbReference>
<dbReference type="Proteomes" id="UP000185596">
    <property type="component" value="Unassembled WGS sequence"/>
</dbReference>
<dbReference type="AlphaFoldDB" id="A0A1Q8BR33"/>
<organism evidence="1 2">
    <name type="scientific">Actinophytocola xanthii</name>
    <dbReference type="NCBI Taxonomy" id="1912961"/>
    <lineage>
        <taxon>Bacteria</taxon>
        <taxon>Bacillati</taxon>
        <taxon>Actinomycetota</taxon>
        <taxon>Actinomycetes</taxon>
        <taxon>Pseudonocardiales</taxon>
        <taxon>Pseudonocardiaceae</taxon>
    </lineage>
</organism>